<organism evidence="1 2">
    <name type="scientific">Prochlorococcus marinus str. PAC1</name>
    <dbReference type="NCBI Taxonomy" id="59924"/>
    <lineage>
        <taxon>Bacteria</taxon>
        <taxon>Bacillati</taxon>
        <taxon>Cyanobacteriota</taxon>
        <taxon>Cyanophyceae</taxon>
        <taxon>Synechococcales</taxon>
        <taxon>Prochlorococcaceae</taxon>
        <taxon>Prochlorococcus</taxon>
    </lineage>
</organism>
<evidence type="ECO:0000313" key="2">
    <source>
        <dbReference type="Proteomes" id="UP000030392"/>
    </source>
</evidence>
<dbReference type="AlphaFoldDB" id="A0A0A2C7F8"/>
<comment type="caution">
    <text evidence="1">The sequence shown here is derived from an EMBL/GenBank/DDBJ whole genome shotgun (WGS) entry which is preliminary data.</text>
</comment>
<sequence>MDEKRMELPSLDKLKELEKSARIEGSGIEFDSLLGLWKFNSVWKQGSDTEDSISSTLLQVLSASLELKKDTQNPEEEKFTIANAIRFGLLTLRFSGYANLERKQPLLPFTFDCIQIKVASLTILKRSLPTPDHKKRPFFALIAIDPKGKWLSARGKGGGLALWIQDK</sequence>
<accession>A0A0A2C7F8</accession>
<name>A0A0A2C7F8_PROMR</name>
<gene>
    <name evidence="1" type="ORF">EV03_0156</name>
</gene>
<dbReference type="Proteomes" id="UP000030392">
    <property type="component" value="Unassembled WGS sequence"/>
</dbReference>
<evidence type="ECO:0000313" key="1">
    <source>
        <dbReference type="EMBL" id="KGG22263.1"/>
    </source>
</evidence>
<evidence type="ECO:0008006" key="3">
    <source>
        <dbReference type="Google" id="ProtNLM"/>
    </source>
</evidence>
<protein>
    <recommendedName>
        <fullName evidence="3">Plastid lipid-associated protein/fibrillin conserved domain-containing protein</fullName>
    </recommendedName>
</protein>
<dbReference type="EMBL" id="JNAX01000003">
    <property type="protein sequence ID" value="KGG22263.1"/>
    <property type="molecule type" value="Genomic_DNA"/>
</dbReference>
<reference evidence="2" key="1">
    <citation type="journal article" date="2014" name="Sci. Data">
        <title>Genomes of diverse isolates of the marine cyanobacterium Prochlorococcus.</title>
        <authorList>
            <person name="Biller S."/>
            <person name="Berube P."/>
            <person name="Thompson J."/>
            <person name="Kelly L."/>
            <person name="Roggensack S."/>
            <person name="Awad L."/>
            <person name="Roache-Johnson K."/>
            <person name="Ding H."/>
            <person name="Giovannoni S.J."/>
            <person name="Moore L.R."/>
            <person name="Chisholm S.W."/>
        </authorList>
    </citation>
    <scope>NUCLEOTIDE SEQUENCE [LARGE SCALE GENOMIC DNA]</scope>
    <source>
        <strain evidence="2">PAC1</strain>
    </source>
</reference>
<dbReference type="RefSeq" id="WP_011294573.1">
    <property type="nucleotide sequence ID" value="NZ_CP138967.1"/>
</dbReference>
<proteinExistence type="predicted"/>